<dbReference type="OrthoDB" id="3045089at2759"/>
<proteinExistence type="predicted"/>
<evidence type="ECO:0000259" key="1">
    <source>
        <dbReference type="Pfam" id="PF17111"/>
    </source>
</evidence>
<evidence type="ECO:0000313" key="2">
    <source>
        <dbReference type="EMBL" id="PMD30058.1"/>
    </source>
</evidence>
<dbReference type="Proteomes" id="UP000235786">
    <property type="component" value="Unassembled WGS sequence"/>
</dbReference>
<dbReference type="InterPro" id="IPR031348">
    <property type="entry name" value="PigL_N"/>
</dbReference>
<dbReference type="STRING" id="1149755.A0A2J6QUY5"/>
<keyword evidence="3" id="KW-1185">Reference proteome</keyword>
<protein>
    <recommendedName>
        <fullName evidence="1">Azaphilone pigments biosynthesis cluster protein L N-terminal domain-containing protein</fullName>
    </recommendedName>
</protein>
<dbReference type="PANTHER" id="PTHR38886">
    <property type="entry name" value="SESA DOMAIN-CONTAINING PROTEIN"/>
    <property type="match status" value="1"/>
</dbReference>
<dbReference type="PANTHER" id="PTHR38886:SF1">
    <property type="entry name" value="NACHT-NTPASE AND P-LOOP NTPASES N-TERMINAL DOMAIN-CONTAINING PROTEIN"/>
    <property type="match status" value="1"/>
</dbReference>
<accession>A0A2J6QUY5</accession>
<dbReference type="Pfam" id="PF17111">
    <property type="entry name" value="PigL_N"/>
    <property type="match status" value="1"/>
</dbReference>
<evidence type="ECO:0000313" key="3">
    <source>
        <dbReference type="Proteomes" id="UP000235786"/>
    </source>
</evidence>
<dbReference type="EMBL" id="KZ613969">
    <property type="protein sequence ID" value="PMD30058.1"/>
    <property type="molecule type" value="Genomic_DNA"/>
</dbReference>
<name>A0A2J6QUY5_HYAVF</name>
<reference evidence="2 3" key="1">
    <citation type="submission" date="2016-04" db="EMBL/GenBank/DDBJ databases">
        <title>A degradative enzymes factory behind the ericoid mycorrhizal symbiosis.</title>
        <authorList>
            <consortium name="DOE Joint Genome Institute"/>
            <person name="Martino E."/>
            <person name="Morin E."/>
            <person name="Grelet G."/>
            <person name="Kuo A."/>
            <person name="Kohler A."/>
            <person name="Daghino S."/>
            <person name="Barry K."/>
            <person name="Choi C."/>
            <person name="Cichocki N."/>
            <person name="Clum A."/>
            <person name="Copeland A."/>
            <person name="Hainaut M."/>
            <person name="Haridas S."/>
            <person name="Labutti K."/>
            <person name="Lindquist E."/>
            <person name="Lipzen A."/>
            <person name="Khouja H.-R."/>
            <person name="Murat C."/>
            <person name="Ohm R."/>
            <person name="Olson A."/>
            <person name="Spatafora J."/>
            <person name="Veneault-Fourrey C."/>
            <person name="Henrissat B."/>
            <person name="Grigoriev I."/>
            <person name="Martin F."/>
            <person name="Perotto S."/>
        </authorList>
    </citation>
    <scope>NUCLEOTIDE SEQUENCE [LARGE SCALE GENOMIC DNA]</scope>
    <source>
        <strain evidence="2 3">F</strain>
    </source>
</reference>
<sequence>MSLGFSLKDFLTVANLISTITGSLKNSGGSTSDYQELVRELNLLQRVLSDIEHLTGLPSELPSINAIKCAALNCQYVLDEFAGKLQKYEKALGKAGEKIKDSVKKLEWEIFMKEDVRDLRAYLTSHVGSLNMRMITQGLSTASIAAKKADDNRTALERKLEELRDGMKVEFKEQQLTLRKTNTLLDKVIDLVNDEIVPQLKEHGTCNVQILDIVKSLQTRIPDPDIRFTWF</sequence>
<feature type="domain" description="Azaphilone pigments biosynthesis cluster protein L N-terminal" evidence="1">
    <location>
        <begin position="30"/>
        <end position="167"/>
    </location>
</feature>
<organism evidence="2 3">
    <name type="scientific">Hyaloscypha variabilis (strain UAMH 11265 / GT02V1 / F)</name>
    <name type="common">Meliniomyces variabilis</name>
    <dbReference type="NCBI Taxonomy" id="1149755"/>
    <lineage>
        <taxon>Eukaryota</taxon>
        <taxon>Fungi</taxon>
        <taxon>Dikarya</taxon>
        <taxon>Ascomycota</taxon>
        <taxon>Pezizomycotina</taxon>
        <taxon>Leotiomycetes</taxon>
        <taxon>Helotiales</taxon>
        <taxon>Hyaloscyphaceae</taxon>
        <taxon>Hyaloscypha</taxon>
        <taxon>Hyaloscypha variabilis</taxon>
    </lineage>
</organism>
<dbReference type="AlphaFoldDB" id="A0A2J6QUY5"/>
<gene>
    <name evidence="2" type="ORF">L207DRAFT_503230</name>
</gene>